<dbReference type="InterPro" id="IPR039506">
    <property type="entry name" value="SPOB_a"/>
</dbReference>
<proteinExistence type="predicted"/>
<organism evidence="7 8">
    <name type="scientific">Oceanirhabdus seepicola</name>
    <dbReference type="NCBI Taxonomy" id="2828781"/>
    <lineage>
        <taxon>Bacteria</taxon>
        <taxon>Bacillati</taxon>
        <taxon>Bacillota</taxon>
        <taxon>Clostridia</taxon>
        <taxon>Eubacteriales</taxon>
        <taxon>Clostridiaceae</taxon>
        <taxon>Oceanirhabdus</taxon>
    </lineage>
</organism>
<evidence type="ECO:0000259" key="5">
    <source>
        <dbReference type="Pfam" id="PF14501"/>
    </source>
</evidence>
<feature type="domain" description="Sensor histidine kinase NatK-like C-terminal" evidence="5">
    <location>
        <begin position="280"/>
        <end position="380"/>
    </location>
</feature>
<dbReference type="SUPFAM" id="SSF55890">
    <property type="entry name" value="Sporulation response regulatory protein Spo0B"/>
    <property type="match status" value="1"/>
</dbReference>
<reference evidence="7" key="1">
    <citation type="journal article" date="2021" name="mSystems">
        <title>Bacteria and Archaea Synergistically Convert Glycine Betaine to Biogenic Methane in the Formosa Cold Seep of the South China Sea.</title>
        <authorList>
            <person name="Li L."/>
            <person name="Zhang W."/>
            <person name="Zhang S."/>
            <person name="Song L."/>
            <person name="Sun Q."/>
            <person name="Zhang H."/>
            <person name="Xiang H."/>
            <person name="Dong X."/>
        </authorList>
    </citation>
    <scope>NUCLEOTIDE SEQUENCE</scope>
    <source>
        <strain evidence="7">ZWT</strain>
    </source>
</reference>
<feature type="transmembrane region" description="Helical" evidence="4">
    <location>
        <begin position="56"/>
        <end position="74"/>
    </location>
</feature>
<evidence type="ECO:0000313" key="8">
    <source>
        <dbReference type="Proteomes" id="UP001056429"/>
    </source>
</evidence>
<reference evidence="7" key="2">
    <citation type="submission" date="2021-04" db="EMBL/GenBank/DDBJ databases">
        <authorList>
            <person name="Dong X."/>
        </authorList>
    </citation>
    <scope>NUCLEOTIDE SEQUENCE</scope>
    <source>
        <strain evidence="7">ZWT</strain>
    </source>
</reference>
<evidence type="ECO:0000256" key="2">
    <source>
        <dbReference type="ARBA" id="ARBA00022679"/>
    </source>
</evidence>
<dbReference type="GO" id="GO:0042802">
    <property type="term" value="F:identical protein binding"/>
    <property type="evidence" value="ECO:0007669"/>
    <property type="project" value="TreeGrafter"/>
</dbReference>
<dbReference type="Gene3D" id="1.10.287.130">
    <property type="match status" value="1"/>
</dbReference>
<dbReference type="PANTHER" id="PTHR40448">
    <property type="entry name" value="TWO-COMPONENT SENSOR HISTIDINE KINASE"/>
    <property type="match status" value="1"/>
</dbReference>
<feature type="transmembrane region" description="Helical" evidence="4">
    <location>
        <begin position="86"/>
        <end position="113"/>
    </location>
</feature>
<dbReference type="PANTHER" id="PTHR40448:SF1">
    <property type="entry name" value="TWO-COMPONENT SENSOR HISTIDINE KINASE"/>
    <property type="match status" value="1"/>
</dbReference>
<keyword evidence="3" id="KW-0418">Kinase</keyword>
<dbReference type="Pfam" id="PF14501">
    <property type="entry name" value="HATPase_c_5"/>
    <property type="match status" value="1"/>
</dbReference>
<gene>
    <name evidence="7" type="ORF">KDK92_15820</name>
</gene>
<dbReference type="Proteomes" id="UP001056429">
    <property type="component" value="Unassembled WGS sequence"/>
</dbReference>
<dbReference type="CDD" id="cd16935">
    <property type="entry name" value="HATPase_AgrC-ComD-like"/>
    <property type="match status" value="1"/>
</dbReference>
<keyword evidence="4" id="KW-0472">Membrane</keyword>
<evidence type="ECO:0000256" key="3">
    <source>
        <dbReference type="ARBA" id="ARBA00022777"/>
    </source>
</evidence>
<dbReference type="InterPro" id="IPR032834">
    <property type="entry name" value="NatK-like_C"/>
</dbReference>
<sequence length="381" mass="44273">MMIYRGIMLFILIYFFVRNTRLDENWKVKSVGVLAMLSCLVIDYGFMLFKMDSWYHVFLILGMESFIAVIYLIFYNNDIFVQQMKWFLPILAFYILGRIFGESGIGISIFVLVCLWTTFIYKKKLNAYTSFILGLVSIAAVSISITDDLVLTAVIIVLAFDQYALLSDNESIKSIDAMQRKFLSHQYEEIKNVYLNMRGWRHDYHNHIQAMKAYIAMGELKELEEYVSKLELELDSVDSLVKSGNIMMDAILNSKISIMMKYGIQVDFKAVLPEELKVKDIDMCVMVSNLLENAIESCMKIPEHKRFIRIYSEVFGSQFYMSIQNSAQEELDFNERNYISNKRGEHGLGMKRVQFLVHKYDGFLNLQNEPGIFASEITIPL</sequence>
<keyword evidence="2" id="KW-0808">Transferase</keyword>
<evidence type="ECO:0000313" key="7">
    <source>
        <dbReference type="EMBL" id="MCM1991202.1"/>
    </source>
</evidence>
<accession>A0A9J6P368</accession>
<evidence type="ECO:0000256" key="4">
    <source>
        <dbReference type="SAM" id="Phobius"/>
    </source>
</evidence>
<dbReference type="AlphaFoldDB" id="A0A9J6P368"/>
<keyword evidence="8" id="KW-1185">Reference proteome</keyword>
<feature type="transmembrane region" description="Helical" evidence="4">
    <location>
        <begin position="32"/>
        <end position="49"/>
    </location>
</feature>
<feature type="domain" description="SpoOB alpha-helical" evidence="6">
    <location>
        <begin position="186"/>
        <end position="229"/>
    </location>
</feature>
<comment type="caution">
    <text evidence="7">The sequence shown here is derived from an EMBL/GenBank/DDBJ whole genome shotgun (WGS) entry which is preliminary data.</text>
</comment>
<dbReference type="Gene3D" id="3.30.565.10">
    <property type="entry name" value="Histidine kinase-like ATPase, C-terminal domain"/>
    <property type="match status" value="1"/>
</dbReference>
<dbReference type="SUPFAM" id="SSF55874">
    <property type="entry name" value="ATPase domain of HSP90 chaperone/DNA topoisomerase II/histidine kinase"/>
    <property type="match status" value="1"/>
</dbReference>
<dbReference type="InterPro" id="IPR016120">
    <property type="entry name" value="Sig_transdc_His_kin_SpoOB"/>
</dbReference>
<dbReference type="InterPro" id="IPR036890">
    <property type="entry name" value="HATPase_C_sf"/>
</dbReference>
<evidence type="ECO:0000256" key="1">
    <source>
        <dbReference type="ARBA" id="ARBA00022553"/>
    </source>
</evidence>
<dbReference type="Pfam" id="PF14689">
    <property type="entry name" value="SPOB_a"/>
    <property type="match status" value="1"/>
</dbReference>
<protein>
    <submittedName>
        <fullName evidence="7">GHKL domain-containing protein</fullName>
    </submittedName>
</protein>
<keyword evidence="1" id="KW-0597">Phosphoprotein</keyword>
<feature type="transmembrane region" description="Helical" evidence="4">
    <location>
        <begin position="125"/>
        <end position="143"/>
    </location>
</feature>
<keyword evidence="4" id="KW-1133">Transmembrane helix</keyword>
<dbReference type="GO" id="GO:0000155">
    <property type="term" value="F:phosphorelay sensor kinase activity"/>
    <property type="evidence" value="ECO:0007669"/>
    <property type="project" value="InterPro"/>
</dbReference>
<keyword evidence="4" id="KW-0812">Transmembrane</keyword>
<evidence type="ECO:0000259" key="6">
    <source>
        <dbReference type="Pfam" id="PF14689"/>
    </source>
</evidence>
<dbReference type="EMBL" id="JAGSOJ010000003">
    <property type="protein sequence ID" value="MCM1991202.1"/>
    <property type="molecule type" value="Genomic_DNA"/>
</dbReference>
<name>A0A9J6P368_9CLOT</name>